<evidence type="ECO:0000256" key="6">
    <source>
        <dbReference type="ARBA" id="ARBA00023004"/>
    </source>
</evidence>
<evidence type="ECO:0000256" key="1">
    <source>
        <dbReference type="ARBA" id="ARBA00006622"/>
    </source>
</evidence>
<dbReference type="GeneID" id="41976451"/>
<feature type="binding site" evidence="8">
    <location>
        <position position="112"/>
    </location>
    <ligand>
        <name>Fe cation</name>
        <dbReference type="ChEBI" id="CHEBI:24875"/>
        <note>catalytic</note>
    </ligand>
</feature>
<reference evidence="10 11" key="1">
    <citation type="submission" date="2019-06" db="EMBL/GenBank/DDBJ databases">
        <title>Draft genome sequence of the filamentous fungus Phialemoniopsis curvata isolated from diesel fuel.</title>
        <authorList>
            <person name="Varaljay V.A."/>
            <person name="Lyon W.J."/>
            <person name="Crouch A.L."/>
            <person name="Drake C.E."/>
            <person name="Hollomon J.M."/>
            <person name="Nadeau L.J."/>
            <person name="Nunn H.S."/>
            <person name="Stevenson B.S."/>
            <person name="Bojanowski C.L."/>
            <person name="Crookes-Goodson W.J."/>
        </authorList>
    </citation>
    <scope>NUCLEOTIDE SEQUENCE [LARGE SCALE GENOMIC DNA]</scope>
    <source>
        <strain evidence="10 11">D216</strain>
    </source>
</reference>
<feature type="binding site" evidence="8">
    <location>
        <position position="175"/>
    </location>
    <ligand>
        <name>Fe cation</name>
        <dbReference type="ChEBI" id="CHEBI:24875"/>
        <note>catalytic</note>
    </ligand>
</feature>
<dbReference type="GO" id="GO:0019448">
    <property type="term" value="P:L-cysteine catabolic process"/>
    <property type="evidence" value="ECO:0007669"/>
    <property type="project" value="TreeGrafter"/>
</dbReference>
<sequence length="231" mass="25223">MNSILSPISVPSVPGCDVRQSQAATPAPYTLAQLVADIKLHLGKEGGIDSSDVDEAYLVSLARKYNSNPSDWAQYYYSQPGKHYTRNSIEDINHKANILLLVWSPGKGSLIHDHAGAHCIMKVLAGKLTETVYYNNNNNGAVDKEDADTTPLRVKSERTHSLNEVAYISDTIGLHRVHNPDPDNVAVSLHLYTPPHAADIGYHVFDETTGSSTFVRQAKALSMAEKMGIKA</sequence>
<evidence type="ECO:0000256" key="4">
    <source>
        <dbReference type="ARBA" id="ARBA00022964"/>
    </source>
</evidence>
<evidence type="ECO:0000256" key="3">
    <source>
        <dbReference type="ARBA" id="ARBA00022723"/>
    </source>
</evidence>
<accession>A0A507APW5</accession>
<dbReference type="SUPFAM" id="SSF51182">
    <property type="entry name" value="RmlC-like cupins"/>
    <property type="match status" value="1"/>
</dbReference>
<protein>
    <recommendedName>
        <fullName evidence="2 9">Cysteine dioxygenase</fullName>
        <ecNumber evidence="2 9">1.13.11.20</ecNumber>
    </recommendedName>
</protein>
<dbReference type="InterPro" id="IPR011051">
    <property type="entry name" value="RmlC_Cupin_sf"/>
</dbReference>
<dbReference type="InterPro" id="IPR014710">
    <property type="entry name" value="RmlC-like_jellyroll"/>
</dbReference>
<dbReference type="EMBL" id="SKBQ01000062">
    <property type="protein sequence ID" value="TPX09813.1"/>
    <property type="molecule type" value="Genomic_DNA"/>
</dbReference>
<evidence type="ECO:0000313" key="11">
    <source>
        <dbReference type="Proteomes" id="UP000319257"/>
    </source>
</evidence>
<dbReference type="EC" id="1.13.11.20" evidence="2 9"/>
<evidence type="ECO:0000256" key="7">
    <source>
        <dbReference type="PIRSR" id="PIRSR610300-50"/>
    </source>
</evidence>
<name>A0A507APW5_9PEZI</name>
<evidence type="ECO:0000256" key="2">
    <source>
        <dbReference type="ARBA" id="ARBA00013133"/>
    </source>
</evidence>
<keyword evidence="5 9" id="KW-0560">Oxidoreductase</keyword>
<keyword evidence="3 8" id="KW-0479">Metal-binding</keyword>
<evidence type="ECO:0000256" key="8">
    <source>
        <dbReference type="PIRSR" id="PIRSR610300-51"/>
    </source>
</evidence>
<proteinExistence type="inferred from homology"/>
<dbReference type="InParanoid" id="A0A507APW5"/>
<feature type="binding site" evidence="8">
    <location>
        <position position="114"/>
    </location>
    <ligand>
        <name>Fe cation</name>
        <dbReference type="ChEBI" id="CHEBI:24875"/>
        <note>catalytic</note>
    </ligand>
</feature>
<organism evidence="10 11">
    <name type="scientific">Thyridium curvatum</name>
    <dbReference type="NCBI Taxonomy" id="1093900"/>
    <lineage>
        <taxon>Eukaryota</taxon>
        <taxon>Fungi</taxon>
        <taxon>Dikarya</taxon>
        <taxon>Ascomycota</taxon>
        <taxon>Pezizomycotina</taxon>
        <taxon>Sordariomycetes</taxon>
        <taxon>Sordariomycetidae</taxon>
        <taxon>Thyridiales</taxon>
        <taxon>Thyridiaceae</taxon>
        <taxon>Thyridium</taxon>
    </lineage>
</organism>
<gene>
    <name evidence="10" type="ORF">E0L32_009004</name>
</gene>
<evidence type="ECO:0000313" key="10">
    <source>
        <dbReference type="EMBL" id="TPX09813.1"/>
    </source>
</evidence>
<dbReference type="Proteomes" id="UP000319257">
    <property type="component" value="Unassembled WGS sequence"/>
</dbReference>
<comment type="catalytic activity">
    <reaction evidence="9">
        <text>L-cysteine + O2 = 3-sulfino-L-alanine + H(+)</text>
        <dbReference type="Rhea" id="RHEA:20441"/>
        <dbReference type="ChEBI" id="CHEBI:15378"/>
        <dbReference type="ChEBI" id="CHEBI:15379"/>
        <dbReference type="ChEBI" id="CHEBI:35235"/>
        <dbReference type="ChEBI" id="CHEBI:61085"/>
        <dbReference type="EC" id="1.13.11.20"/>
    </reaction>
</comment>
<dbReference type="AlphaFoldDB" id="A0A507APW5"/>
<keyword evidence="6 8" id="KW-0408">Iron</keyword>
<dbReference type="CDD" id="cd10548">
    <property type="entry name" value="cupin_CDO"/>
    <property type="match status" value="1"/>
</dbReference>
<comment type="similarity">
    <text evidence="1 9">Belongs to the cysteine dioxygenase family.</text>
</comment>
<evidence type="ECO:0000256" key="9">
    <source>
        <dbReference type="RuleBase" id="RU366010"/>
    </source>
</evidence>
<dbReference type="PANTHER" id="PTHR12918:SF1">
    <property type="entry name" value="CYSTEINE DIOXYGENASE TYPE 1"/>
    <property type="match status" value="1"/>
</dbReference>
<dbReference type="Pfam" id="PF05995">
    <property type="entry name" value="CDO_I"/>
    <property type="match status" value="1"/>
</dbReference>
<keyword evidence="7" id="KW-0883">Thioether bond</keyword>
<dbReference type="STRING" id="1093900.A0A507APW5"/>
<dbReference type="GO" id="GO:0017172">
    <property type="term" value="F:cysteine dioxygenase activity"/>
    <property type="evidence" value="ECO:0007669"/>
    <property type="project" value="UniProtKB-UniRule"/>
</dbReference>
<dbReference type="InterPro" id="IPR010300">
    <property type="entry name" value="CDO_1"/>
</dbReference>
<keyword evidence="4 9" id="KW-0223">Dioxygenase</keyword>
<dbReference type="GO" id="GO:0008198">
    <property type="term" value="F:ferrous iron binding"/>
    <property type="evidence" value="ECO:0007669"/>
    <property type="project" value="TreeGrafter"/>
</dbReference>
<comment type="caution">
    <text evidence="10">The sequence shown here is derived from an EMBL/GenBank/DDBJ whole genome shotgun (WGS) entry which is preliminary data.</text>
</comment>
<comment type="cofactor">
    <cofactor evidence="9">
        <name>Fe cation</name>
        <dbReference type="ChEBI" id="CHEBI:24875"/>
    </cofactor>
    <text evidence="9">Binds 1 Fe cation per subunit.</text>
</comment>
<dbReference type="RefSeq" id="XP_030991524.1">
    <property type="nucleotide sequence ID" value="XM_031143922.1"/>
</dbReference>
<feature type="cross-link" description="3'-(S-cysteinyl)-tyrosine (Cys-Tyr)" evidence="7">
    <location>
        <begin position="119"/>
        <end position="192"/>
    </location>
</feature>
<keyword evidence="11" id="KW-1185">Reference proteome</keyword>
<dbReference type="Gene3D" id="2.60.120.10">
    <property type="entry name" value="Jelly Rolls"/>
    <property type="match status" value="1"/>
</dbReference>
<evidence type="ECO:0000256" key="5">
    <source>
        <dbReference type="ARBA" id="ARBA00023002"/>
    </source>
</evidence>
<dbReference type="PANTHER" id="PTHR12918">
    <property type="entry name" value="CYSTEINE DIOXYGENASE"/>
    <property type="match status" value="1"/>
</dbReference>
<dbReference type="OrthoDB" id="543511at2759"/>